<feature type="domain" description="FecR protein" evidence="3">
    <location>
        <begin position="506"/>
        <end position="567"/>
    </location>
</feature>
<dbReference type="Pfam" id="PF04773">
    <property type="entry name" value="FecR"/>
    <property type="match status" value="1"/>
</dbReference>
<keyword evidence="2" id="KW-1133">Transmembrane helix</keyword>
<dbReference type="RefSeq" id="WP_152096798.1">
    <property type="nucleotide sequence ID" value="NZ_AP021861.1"/>
</dbReference>
<dbReference type="PANTHER" id="PTHR30273">
    <property type="entry name" value="PERIPLASMIC SIGNAL SENSOR AND SIGMA FACTOR ACTIVATOR FECR-RELATED"/>
    <property type="match status" value="1"/>
</dbReference>
<keyword evidence="2" id="KW-0812">Transmembrane</keyword>
<dbReference type="EMBL" id="AP021861">
    <property type="protein sequence ID" value="BBO30460.1"/>
    <property type="molecule type" value="Genomic_DNA"/>
</dbReference>
<dbReference type="PANTHER" id="PTHR30273:SF2">
    <property type="entry name" value="PROTEIN FECR"/>
    <property type="match status" value="1"/>
</dbReference>
<evidence type="ECO:0000313" key="5">
    <source>
        <dbReference type="Proteomes" id="UP000326837"/>
    </source>
</evidence>
<accession>A0A5K7X1W5</accession>
<feature type="transmembrane region" description="Helical" evidence="2">
    <location>
        <begin position="385"/>
        <end position="407"/>
    </location>
</feature>
<dbReference type="InterPro" id="IPR006860">
    <property type="entry name" value="FecR"/>
</dbReference>
<feature type="region of interest" description="Disordered" evidence="1">
    <location>
        <begin position="423"/>
        <end position="443"/>
    </location>
</feature>
<dbReference type="GO" id="GO:0016989">
    <property type="term" value="F:sigma factor antagonist activity"/>
    <property type="evidence" value="ECO:0007669"/>
    <property type="project" value="TreeGrafter"/>
</dbReference>
<dbReference type="InterPro" id="IPR013324">
    <property type="entry name" value="RNA_pol_sigma_r3/r4-like"/>
</dbReference>
<sequence length="901" mass="97707">MADSANDGDDLALIEGLVVDLLEGVISKQDKERLNELLLASPRGRQLYLQYAQLESTLQWIYSARKQAATVIDETIPGEVRPIADIAQQQLRFADDARFIQVMTACAANESHSQDWLQLFPRILAITSLRVAPPAAAARAVQAIVNKLLAEYEPEMSPAAFWSATADATWEVLQQAAPAGSDADVLTHDLLDNAFAAPELTPLLDAASVHEILDECIPHLLPADTLRVLCLRYLHGLSPRRIAMHLNRPVQHVQLHLSKVRIHLVARCLNRGGDHAAPLDAGDLHRWSRLLDAPANEASRHLWHANQQQNESTEPTHLLLLAMVHDYLGRELSPKRLLDEIPAQKNEAYLLAIEQSLRDIEALGATSDASLSSLPRKNADSRRPLAIAAILGIAAGLLLAIGVGVWMNAQQPAESKLLAVKEPEAKPKAPPQPKVEVAPAPPLPPPEPPVVAVLSEALGVAARDGKQLAAGAVVRQGDVIAFERGIVQITTISGSTLVLEGPVDATVTANNRLSLRRGNVVGLNKSAGESLTIDAPNSSIVDLGTEFGVAVSATNETAVAVYEGEVRLDLPEEAAAETPGAGVQLQAGWEATIEKSSTIPSLPTPLLHDRQFVRADEVQLRKESQNGDRDAAAKVAFYELLRIKGLLAYQGFHRESLGNEFSIGFRSPAVRQTGEALFKANINNSNKRFGTSHSLATEKDVSCYLDFDNSQQSRAFLSGVADESGMIGHRPAEVWLCWRTKAYGPPDAEFSWAGMSLMYGDNRSVDEPLFIGQPAPITHYGIHMHAGMGTPAEMLQTLDSDPKTPGEQPRLPDFDEHLWVVRLRIGENSTEAAAWCDPQLKKLATSTPDAVQVIEQFQFDRLRLEAQPKEQQGGWLYDDIVVAASSDAIAEALSVVTAVGN</sequence>
<proteinExistence type="predicted"/>
<reference evidence="5" key="1">
    <citation type="submission" date="2019-10" db="EMBL/GenBank/DDBJ databases">
        <title>Lacipirellula parvula gen. nov., sp. nov., representing a lineage of planctomycetes widespread in freshwater anoxic habitats, and description of the family Lacipirellulaceae.</title>
        <authorList>
            <person name="Dedysh S.N."/>
            <person name="Kulichevskaya I.S."/>
            <person name="Beletsky A.V."/>
            <person name="Rakitin A.L."/>
            <person name="Mardanov A.V."/>
            <person name="Ivanova A.A."/>
            <person name="Saltykova V.X."/>
            <person name="Rijpstra W.I.C."/>
            <person name="Sinninghe Damste J.S."/>
            <person name="Ravin N.V."/>
        </authorList>
    </citation>
    <scope>NUCLEOTIDE SEQUENCE [LARGE SCALE GENOMIC DNA]</scope>
    <source>
        <strain evidence="5">PX69</strain>
    </source>
</reference>
<dbReference type="SUPFAM" id="SSF88659">
    <property type="entry name" value="Sigma3 and sigma4 domains of RNA polymerase sigma factors"/>
    <property type="match status" value="1"/>
</dbReference>
<dbReference type="Gene3D" id="2.60.120.1440">
    <property type="match status" value="1"/>
</dbReference>
<evidence type="ECO:0000313" key="4">
    <source>
        <dbReference type="EMBL" id="BBO30460.1"/>
    </source>
</evidence>
<evidence type="ECO:0000256" key="1">
    <source>
        <dbReference type="SAM" id="MobiDB-lite"/>
    </source>
</evidence>
<dbReference type="InterPro" id="IPR036388">
    <property type="entry name" value="WH-like_DNA-bd_sf"/>
</dbReference>
<keyword evidence="2" id="KW-0472">Membrane</keyword>
<feature type="compositionally biased region" description="Pro residues" evidence="1">
    <location>
        <begin position="428"/>
        <end position="443"/>
    </location>
</feature>
<dbReference type="Proteomes" id="UP000326837">
    <property type="component" value="Chromosome"/>
</dbReference>
<gene>
    <name evidence="4" type="ORF">PLANPX_0072</name>
</gene>
<organism evidence="4 5">
    <name type="scientific">Lacipirellula parvula</name>
    <dbReference type="NCBI Taxonomy" id="2650471"/>
    <lineage>
        <taxon>Bacteria</taxon>
        <taxon>Pseudomonadati</taxon>
        <taxon>Planctomycetota</taxon>
        <taxon>Planctomycetia</taxon>
        <taxon>Pirellulales</taxon>
        <taxon>Lacipirellulaceae</taxon>
        <taxon>Lacipirellula</taxon>
    </lineage>
</organism>
<dbReference type="Gene3D" id="1.10.10.10">
    <property type="entry name" value="Winged helix-like DNA-binding domain superfamily/Winged helix DNA-binding domain"/>
    <property type="match status" value="1"/>
</dbReference>
<dbReference type="KEGG" id="lpav:PLANPX_0072"/>
<name>A0A5K7X1W5_9BACT</name>
<evidence type="ECO:0000259" key="3">
    <source>
        <dbReference type="Pfam" id="PF04773"/>
    </source>
</evidence>
<keyword evidence="5" id="KW-1185">Reference proteome</keyword>
<dbReference type="InterPro" id="IPR012373">
    <property type="entry name" value="Ferrdict_sens_TM"/>
</dbReference>
<evidence type="ECO:0000256" key="2">
    <source>
        <dbReference type="SAM" id="Phobius"/>
    </source>
</evidence>
<dbReference type="AlphaFoldDB" id="A0A5K7X1W5"/>
<protein>
    <recommendedName>
        <fullName evidence="3">FecR protein domain-containing protein</fullName>
    </recommendedName>
</protein>